<comment type="caution">
    <text evidence="2">The sequence shown here is derived from an EMBL/GenBank/DDBJ whole genome shotgun (WGS) entry which is preliminary data.</text>
</comment>
<evidence type="ECO:0000313" key="2">
    <source>
        <dbReference type="EMBL" id="PSR21757.1"/>
    </source>
</evidence>
<name>A0A2T2WHP1_9FIRM</name>
<evidence type="ECO:0000313" key="3">
    <source>
        <dbReference type="Proteomes" id="UP000241848"/>
    </source>
</evidence>
<dbReference type="GO" id="GO:0016020">
    <property type="term" value="C:membrane"/>
    <property type="evidence" value="ECO:0007669"/>
    <property type="project" value="GOC"/>
</dbReference>
<dbReference type="PANTHER" id="PTHR31302:SF32">
    <property type="entry name" value="PHOSPHOESTERASE"/>
    <property type="match status" value="1"/>
</dbReference>
<organism evidence="2 3">
    <name type="scientific">Sulfobacillus acidophilus</name>
    <dbReference type="NCBI Taxonomy" id="53633"/>
    <lineage>
        <taxon>Bacteria</taxon>
        <taxon>Bacillati</taxon>
        <taxon>Bacillota</taxon>
        <taxon>Clostridia</taxon>
        <taxon>Eubacteriales</taxon>
        <taxon>Clostridiales Family XVII. Incertae Sedis</taxon>
        <taxon>Sulfobacillus</taxon>
    </lineage>
</organism>
<dbReference type="PANTHER" id="PTHR31302">
    <property type="entry name" value="TRANSMEMBRANE PROTEIN WITH METALLOPHOSPHOESTERASE DOMAIN-RELATED"/>
    <property type="match status" value="1"/>
</dbReference>
<dbReference type="Gene3D" id="3.60.21.10">
    <property type="match status" value="1"/>
</dbReference>
<proteinExistence type="predicted"/>
<dbReference type="InterPro" id="IPR051158">
    <property type="entry name" value="Metallophosphoesterase_sf"/>
</dbReference>
<dbReference type="Proteomes" id="UP000241848">
    <property type="component" value="Unassembled WGS sequence"/>
</dbReference>
<dbReference type="GO" id="GO:0008758">
    <property type="term" value="F:UDP-2,3-diacylglucosamine hydrolase activity"/>
    <property type="evidence" value="ECO:0007669"/>
    <property type="project" value="TreeGrafter"/>
</dbReference>
<dbReference type="EMBL" id="PXYV01000028">
    <property type="protein sequence ID" value="PSR21757.1"/>
    <property type="molecule type" value="Genomic_DNA"/>
</dbReference>
<dbReference type="AlphaFoldDB" id="A0A2T2WHP1"/>
<dbReference type="SUPFAM" id="SSF56300">
    <property type="entry name" value="Metallo-dependent phosphatases"/>
    <property type="match status" value="1"/>
</dbReference>
<evidence type="ECO:0000259" key="1">
    <source>
        <dbReference type="Pfam" id="PF00149"/>
    </source>
</evidence>
<dbReference type="InterPro" id="IPR029052">
    <property type="entry name" value="Metallo-depent_PP-like"/>
</dbReference>
<feature type="domain" description="Calcineurin-like phosphoesterase" evidence="1">
    <location>
        <begin position="39"/>
        <end position="193"/>
    </location>
</feature>
<dbReference type="InterPro" id="IPR004843">
    <property type="entry name" value="Calcineurin-like_PHP"/>
</dbReference>
<dbReference type="Pfam" id="PF00149">
    <property type="entry name" value="Metallophos"/>
    <property type="match status" value="1"/>
</dbReference>
<sequence>MAVLVALLGYALWEPYRLEAVEHTIRVRNLPPAFENVCILHLSDIHGRVGVFSWPPFLRWLADADLVAVTGDLYSPTRAREPLARALNKIQAPLGVYYVSGNHDYRHGVLAVEPWQPGDRLLDNRVVTIEKDGQQMLLAGLPDLVKGEPRWDEVKAELQRRGLPAILLAHRPDAGLLPDLDGVAVILAGHTHGGQVVIPGYGAVFRHNHLPGRYVAGLWQKPGGPVLITSRGIGTSELPVRFWARPQVIRIRLVRES</sequence>
<reference evidence="2 3" key="1">
    <citation type="journal article" date="2014" name="BMC Genomics">
        <title>Comparison of environmental and isolate Sulfobacillus genomes reveals diverse carbon, sulfur, nitrogen, and hydrogen metabolisms.</title>
        <authorList>
            <person name="Justice N.B."/>
            <person name="Norman A."/>
            <person name="Brown C.T."/>
            <person name="Singh A."/>
            <person name="Thomas B.C."/>
            <person name="Banfield J.F."/>
        </authorList>
    </citation>
    <scope>NUCLEOTIDE SEQUENCE [LARGE SCALE GENOMIC DNA]</scope>
    <source>
        <strain evidence="2">AMDSBA3</strain>
    </source>
</reference>
<protein>
    <submittedName>
        <fullName evidence="2">Metallophosphoesterase</fullName>
    </submittedName>
</protein>
<dbReference type="GO" id="GO:0009245">
    <property type="term" value="P:lipid A biosynthetic process"/>
    <property type="evidence" value="ECO:0007669"/>
    <property type="project" value="TreeGrafter"/>
</dbReference>
<gene>
    <name evidence="2" type="ORF">C7B45_09600</name>
</gene>
<accession>A0A2T2WHP1</accession>